<proteinExistence type="predicted"/>
<dbReference type="InterPro" id="IPR013610">
    <property type="entry name" value="ArdC_N"/>
</dbReference>
<dbReference type="AlphaFoldDB" id="A0A073K688"/>
<dbReference type="eggNOG" id="COG2856">
    <property type="taxonomic scope" value="Bacteria"/>
</dbReference>
<organism evidence="5 6">
    <name type="scientific">Bacillus gaemokensis</name>
    <dbReference type="NCBI Taxonomy" id="574375"/>
    <lineage>
        <taxon>Bacteria</taxon>
        <taxon>Bacillati</taxon>
        <taxon>Bacillota</taxon>
        <taxon>Bacilli</taxon>
        <taxon>Bacillales</taxon>
        <taxon>Bacillaceae</taxon>
        <taxon>Bacillus</taxon>
        <taxon>Bacillus cereus group</taxon>
    </lineage>
</organism>
<sequence length="692" mass="80316">MSQKYKKKYKTKSPEEKKEAVQTLTKKMEKSIEGYFRSPEDLKEYLSFMAKFYHYSPSNIALIQSQFEGARAVGSFSFWKEKGFSVNKGEKGIQILVPNRTTAKFKDKEGTWKTVTKASEEEKKQIDSKSVEVKPGRLYFSVGHVFDASQTNVKAEDLPRIFPNRWLEGSVQDYKSLYKGMEAIADKNGVKIIEPKEELGVAKGVSYTLTKEVALNPRNSELQNVKTLLHEFAHAKLHTVETHMNYTAPEKEFQAEMTAYTVSSYFGIDTSEYSLGYLANWTKGKEMKDKTKLLKEVHETSIEFIETIENKLEKEKEQTNKKEVENMENKENGKEITPLVTIEALPNAKDKTVGMMHMMDSDAKDIYHVPVLQLEPSSRQLYAPLMRKNGDRGNTRLDIILSEKLYEKVQESIWDKKGNQSFVVHQKDANMNLHEIVRNERYRTLVDKEKKQDKPIFSEKELEFYKEARKDGYESIFSLELDKDLSEKYETYRRSQYEENPGEVNSVVARVMAEGKYSTLKDVSIDNELVSQEHVVNLENRVDEKLRNDKLSEKQMEKEPSPLDKDLSMKYEAYRRLQHEESPEDIDSIVTRVKAEERYYTTKYVSIDNELVSQEHVMKLESQVDEKLGKEGITFHQSTTSSELDMDKIKPPLIEKNSKQETDKKLEPVSVGKEEKPKITKKSNKKEMEMER</sequence>
<dbReference type="Proteomes" id="UP000027778">
    <property type="component" value="Unassembled WGS sequence"/>
</dbReference>
<feature type="compositionally biased region" description="Basic residues" evidence="2">
    <location>
        <begin position="1"/>
        <end position="11"/>
    </location>
</feature>
<dbReference type="GO" id="GO:0003697">
    <property type="term" value="F:single-stranded DNA binding"/>
    <property type="evidence" value="ECO:0007669"/>
    <property type="project" value="InterPro"/>
</dbReference>
<evidence type="ECO:0000256" key="1">
    <source>
        <dbReference type="SAM" id="Coils"/>
    </source>
</evidence>
<keyword evidence="6" id="KW-1185">Reference proteome</keyword>
<dbReference type="OrthoDB" id="9803716at2"/>
<feature type="coiled-coil region" evidence="1">
    <location>
        <begin position="302"/>
        <end position="330"/>
    </location>
</feature>
<evidence type="ECO:0000313" key="5">
    <source>
        <dbReference type="EMBL" id="KEK22056.1"/>
    </source>
</evidence>
<dbReference type="RefSeq" id="WP_033678238.1">
    <property type="nucleotide sequence ID" value="NZ_JOTM01000042.1"/>
</dbReference>
<feature type="compositionally biased region" description="Basic and acidic residues" evidence="2">
    <location>
        <begin position="656"/>
        <end position="678"/>
    </location>
</feature>
<comment type="caution">
    <text evidence="5">The sequence shown here is derived from an EMBL/GenBank/DDBJ whole genome shotgun (WGS) entry which is preliminary data.</text>
</comment>
<reference evidence="5 6" key="1">
    <citation type="submission" date="2014-06" db="EMBL/GenBank/DDBJ databases">
        <title>Draft genome sequence of Bacillus gaemokensis JCM 15801 (MCCC 1A00707).</title>
        <authorList>
            <person name="Lai Q."/>
            <person name="Liu Y."/>
            <person name="Shao Z."/>
        </authorList>
    </citation>
    <scope>NUCLEOTIDE SEQUENCE [LARGE SCALE GENOMIC DNA]</scope>
    <source>
        <strain evidence="5 6">JCM 15801</strain>
    </source>
</reference>
<feature type="domain" description="IrrE N-terminal-like" evidence="3">
    <location>
        <begin position="186"/>
        <end position="272"/>
    </location>
</feature>
<keyword evidence="1" id="KW-0175">Coiled coil</keyword>
<feature type="compositionally biased region" description="Basic and acidic residues" evidence="2">
    <location>
        <begin position="12"/>
        <end position="21"/>
    </location>
</feature>
<feature type="region of interest" description="Disordered" evidence="2">
    <location>
        <begin position="1"/>
        <end position="21"/>
    </location>
</feature>
<feature type="domain" description="N-terminal" evidence="4">
    <location>
        <begin position="18"/>
        <end position="124"/>
    </location>
</feature>
<dbReference type="STRING" id="574375.AZF08_21855"/>
<gene>
    <name evidence="5" type="ORF">BAGA_22425</name>
</gene>
<evidence type="ECO:0000259" key="3">
    <source>
        <dbReference type="Pfam" id="PF06114"/>
    </source>
</evidence>
<feature type="region of interest" description="Disordered" evidence="2">
    <location>
        <begin position="634"/>
        <end position="692"/>
    </location>
</feature>
<dbReference type="Pfam" id="PF08401">
    <property type="entry name" value="ArdcN"/>
    <property type="match status" value="1"/>
</dbReference>
<evidence type="ECO:0000256" key="2">
    <source>
        <dbReference type="SAM" id="MobiDB-lite"/>
    </source>
</evidence>
<dbReference type="EMBL" id="JOTM01000042">
    <property type="protein sequence ID" value="KEK22056.1"/>
    <property type="molecule type" value="Genomic_DNA"/>
</dbReference>
<dbReference type="InterPro" id="IPR010359">
    <property type="entry name" value="IrrE_HExxH"/>
</dbReference>
<dbReference type="Pfam" id="PF06114">
    <property type="entry name" value="Peptidase_M78"/>
    <property type="match status" value="1"/>
</dbReference>
<accession>A0A073K688</accession>
<name>A0A073K688_9BACI</name>
<evidence type="ECO:0000259" key="4">
    <source>
        <dbReference type="Pfam" id="PF08401"/>
    </source>
</evidence>
<protein>
    <submittedName>
        <fullName evidence="5">Uncharacterized protein</fullName>
    </submittedName>
</protein>
<evidence type="ECO:0000313" key="6">
    <source>
        <dbReference type="Proteomes" id="UP000027778"/>
    </source>
</evidence>